<accession>A0A8D8M2R9</accession>
<dbReference type="AlphaFoldDB" id="A0A8D8M2R9"/>
<evidence type="ECO:0000313" key="3">
    <source>
        <dbReference type="EMBL" id="CAG6615691.1"/>
    </source>
</evidence>
<evidence type="ECO:0000256" key="1">
    <source>
        <dbReference type="SAM" id="Phobius"/>
    </source>
</evidence>
<feature type="chain" id="PRO_5034475944" description="NADH dehydrogenase subunit 6" evidence="2">
    <location>
        <begin position="19"/>
        <end position="107"/>
    </location>
</feature>
<keyword evidence="1" id="KW-0812">Transmembrane</keyword>
<feature type="transmembrane region" description="Helical" evidence="1">
    <location>
        <begin position="84"/>
        <end position="106"/>
    </location>
</feature>
<keyword evidence="2" id="KW-0732">Signal</keyword>
<dbReference type="EMBL" id="HBUF01033590">
    <property type="protein sequence ID" value="CAG6615691.1"/>
    <property type="molecule type" value="Transcribed_RNA"/>
</dbReference>
<protein>
    <recommendedName>
        <fullName evidence="4">NADH dehydrogenase subunit 6</fullName>
    </recommendedName>
</protein>
<evidence type="ECO:0000256" key="2">
    <source>
        <dbReference type="SAM" id="SignalP"/>
    </source>
</evidence>
<evidence type="ECO:0008006" key="4">
    <source>
        <dbReference type="Google" id="ProtNLM"/>
    </source>
</evidence>
<keyword evidence="1" id="KW-1133">Transmembrane helix</keyword>
<proteinExistence type="predicted"/>
<organism evidence="3">
    <name type="scientific">Cacopsylla melanoneura</name>
    <dbReference type="NCBI Taxonomy" id="428564"/>
    <lineage>
        <taxon>Eukaryota</taxon>
        <taxon>Metazoa</taxon>
        <taxon>Ecdysozoa</taxon>
        <taxon>Arthropoda</taxon>
        <taxon>Hexapoda</taxon>
        <taxon>Insecta</taxon>
        <taxon>Pterygota</taxon>
        <taxon>Neoptera</taxon>
        <taxon>Paraneoptera</taxon>
        <taxon>Hemiptera</taxon>
        <taxon>Sternorrhyncha</taxon>
        <taxon>Psylloidea</taxon>
        <taxon>Psyllidae</taxon>
        <taxon>Psyllinae</taxon>
        <taxon>Cacopsylla</taxon>
    </lineage>
</organism>
<feature type="transmembrane region" description="Helical" evidence="1">
    <location>
        <begin position="22"/>
        <end position="44"/>
    </location>
</feature>
<reference evidence="3" key="1">
    <citation type="submission" date="2021-05" db="EMBL/GenBank/DDBJ databases">
        <authorList>
            <person name="Alioto T."/>
            <person name="Alioto T."/>
            <person name="Gomez Garrido J."/>
        </authorList>
    </citation>
    <scope>NUCLEOTIDE SEQUENCE</scope>
</reference>
<sequence>MNVLVLFHLICLENTTDSLFSYLYNSISCIILYLLSLFYCYYFSFDYPRFFPPLRLFPFQPTVKVSFLPPFFFLKIFVGTLVRYSFVLFMGIMGLFMGIMNHRVYLD</sequence>
<feature type="signal peptide" evidence="2">
    <location>
        <begin position="1"/>
        <end position="18"/>
    </location>
</feature>
<keyword evidence="1" id="KW-0472">Membrane</keyword>
<name>A0A8D8M2R9_9HEMI</name>